<dbReference type="Pfam" id="PF06999">
    <property type="entry name" value="Suc_Fer-like"/>
    <property type="match status" value="1"/>
</dbReference>
<dbReference type="EMBL" id="BIMX01000001">
    <property type="protein sequence ID" value="GCE97251.1"/>
    <property type="molecule type" value="Genomic_DNA"/>
</dbReference>
<dbReference type="SUPFAM" id="SSF52833">
    <property type="entry name" value="Thioredoxin-like"/>
    <property type="match status" value="1"/>
</dbReference>
<dbReference type="Proteomes" id="UP000301737">
    <property type="component" value="Unassembled WGS sequence"/>
</dbReference>
<dbReference type="Gene3D" id="3.40.30.10">
    <property type="entry name" value="Glutaredoxin"/>
    <property type="match status" value="1"/>
</dbReference>
<accession>A0A4C2DZW9</accession>
<proteinExistence type="predicted"/>
<dbReference type="CDD" id="cd03062">
    <property type="entry name" value="TRX_Fd_Sucrase"/>
    <property type="match status" value="1"/>
</dbReference>
<dbReference type="OrthoDB" id="10253744at2759"/>
<comment type="caution">
    <text evidence="1">The sequence shown here is derived from an EMBL/GenBank/DDBJ whole genome shotgun (WGS) entry which is preliminary data.</text>
</comment>
<evidence type="ECO:0000313" key="1">
    <source>
        <dbReference type="EMBL" id="GCE97251.1"/>
    </source>
</evidence>
<name>A0A4C2DZW9_9SACH</name>
<keyword evidence="2" id="KW-1185">Reference proteome</keyword>
<evidence type="ECO:0000313" key="2">
    <source>
        <dbReference type="Proteomes" id="UP000301737"/>
    </source>
</evidence>
<evidence type="ECO:0008006" key="3">
    <source>
        <dbReference type="Google" id="ProtNLM"/>
    </source>
</evidence>
<gene>
    <name evidence="1" type="ORF">ZYGM_004701</name>
</gene>
<dbReference type="AlphaFoldDB" id="A0A4C2DZW9"/>
<dbReference type="PANTHER" id="PTHR31902">
    <property type="entry name" value="ACTIN PATCHES DISTAL PROTEIN 1"/>
    <property type="match status" value="1"/>
</dbReference>
<sequence length="308" mass="35184">MGLLKYFKGNSEDPISASHAQEISEMIQVCDEKSCHGECEGDESDIEEGETAFAKLKIDHETPLYNSSKPPKLQFVVPTSQIDWAHEACSEHTSSVEYQISKWCEVHESKFKKVGQGVNLRCAVSSLPKNIMDVQVMKRIKNNVLVLPHFIWIDGLTSDKVNETLDKLVPELLTKSTEELPLELMGLRLAKEQAFVFICSHMKRDKRCGIMAPYLKKTMDKQLQHHGLYRDNSDFSPDGVRVAFVNHVGGHKFSANMQIYLKTPNTLIWLGRVTPKNTPYVVNELIVPEKPRLPWPEKVRCLQKYNCW</sequence>
<organism evidence="1 2">
    <name type="scientific">Zygosaccharomyces mellis</name>
    <dbReference type="NCBI Taxonomy" id="42258"/>
    <lineage>
        <taxon>Eukaryota</taxon>
        <taxon>Fungi</taxon>
        <taxon>Dikarya</taxon>
        <taxon>Ascomycota</taxon>
        <taxon>Saccharomycotina</taxon>
        <taxon>Saccharomycetes</taxon>
        <taxon>Saccharomycetales</taxon>
        <taxon>Saccharomycetaceae</taxon>
        <taxon>Zygosaccharomyces</taxon>
    </lineage>
</organism>
<reference evidence="1 2" key="1">
    <citation type="submission" date="2019-01" db="EMBL/GenBank/DDBJ databases">
        <title>Draft Genome Sequencing of Zygosaccharomyces mellis Ca-7.</title>
        <authorList>
            <person name="Shiwa Y."/>
            <person name="Kanesaki Y."/>
            <person name="Ishige T."/>
            <person name="Mura K."/>
            <person name="Hori T."/>
            <person name="Tamura T."/>
        </authorList>
    </citation>
    <scope>NUCLEOTIDE SEQUENCE [LARGE SCALE GENOMIC DNA]</scope>
    <source>
        <strain evidence="1 2">Ca-7</strain>
    </source>
</reference>
<protein>
    <recommendedName>
        <fullName evidence="3">Actin patches distal protein 1</fullName>
    </recommendedName>
</protein>
<dbReference type="InterPro" id="IPR009737">
    <property type="entry name" value="Aim32/Apd1-like"/>
</dbReference>
<dbReference type="InterPro" id="IPR036249">
    <property type="entry name" value="Thioredoxin-like_sf"/>
</dbReference>
<dbReference type="PANTHER" id="PTHR31902:SF14">
    <property type="entry name" value="ACTIN PATCHES DISTAL PROTEIN 1"/>
    <property type="match status" value="1"/>
</dbReference>